<dbReference type="HOGENOM" id="CLU_2303934_0_0_5"/>
<dbReference type="EMBL" id="AOLV01000009">
    <property type="protein sequence ID" value="EPX87155.1"/>
    <property type="molecule type" value="Genomic_DNA"/>
</dbReference>
<sequence>MRPHAEIVGMDMIAGGDGLGRGTDDLTIADHPAADRDRREGDLVTARDGAGKSDTVFRQEAVRRQVGQGDDDIVGRMEPERPGGSGVEHGHPPETDRQAC</sequence>
<keyword evidence="3" id="KW-1185">Reference proteome</keyword>
<protein>
    <submittedName>
        <fullName evidence="2">Uncharacterized protein</fullName>
    </submittedName>
</protein>
<feature type="region of interest" description="Disordered" evidence="1">
    <location>
        <begin position="23"/>
        <end position="100"/>
    </location>
</feature>
<proteinExistence type="predicted"/>
<gene>
    <name evidence="2" type="ORF">ruthe_00826</name>
</gene>
<name>S9SAI7_9RHOB</name>
<dbReference type="AlphaFoldDB" id="S9SAI7"/>
<dbReference type="Proteomes" id="UP000015346">
    <property type="component" value="Unassembled WGS sequence"/>
</dbReference>
<feature type="compositionally biased region" description="Basic and acidic residues" evidence="1">
    <location>
        <begin position="32"/>
        <end position="42"/>
    </location>
</feature>
<reference evidence="2 3" key="1">
    <citation type="journal article" date="2013" name="Stand. Genomic Sci.">
        <title>Genome sequence of the reddish-pigmented Rubellimicrobium thermophilum type strain (DSM 16684(T)), a member of the Roseobacter clade.</title>
        <authorList>
            <person name="Fiebig A."/>
            <person name="Riedel T."/>
            <person name="Gronow S."/>
            <person name="Petersen J."/>
            <person name="Klenk H.P."/>
            <person name="Goker M."/>
        </authorList>
    </citation>
    <scope>NUCLEOTIDE SEQUENCE [LARGE SCALE GENOMIC DNA]</scope>
    <source>
        <strain evidence="2 3">DSM 16684</strain>
    </source>
</reference>
<accession>S9SAI7</accession>
<evidence type="ECO:0000313" key="2">
    <source>
        <dbReference type="EMBL" id="EPX87155.1"/>
    </source>
</evidence>
<comment type="caution">
    <text evidence="2">The sequence shown here is derived from an EMBL/GenBank/DDBJ whole genome shotgun (WGS) entry which is preliminary data.</text>
</comment>
<dbReference type="STRING" id="1123069.ruthe_00826"/>
<feature type="compositionally biased region" description="Basic and acidic residues" evidence="1">
    <location>
        <begin position="49"/>
        <end position="63"/>
    </location>
</feature>
<evidence type="ECO:0000256" key="1">
    <source>
        <dbReference type="SAM" id="MobiDB-lite"/>
    </source>
</evidence>
<organism evidence="2 3">
    <name type="scientific">Rubellimicrobium thermophilum DSM 16684</name>
    <dbReference type="NCBI Taxonomy" id="1123069"/>
    <lineage>
        <taxon>Bacteria</taxon>
        <taxon>Pseudomonadati</taxon>
        <taxon>Pseudomonadota</taxon>
        <taxon>Alphaproteobacteria</taxon>
        <taxon>Rhodobacterales</taxon>
        <taxon>Roseobacteraceae</taxon>
        <taxon>Rubellimicrobium</taxon>
    </lineage>
</organism>
<evidence type="ECO:0000313" key="3">
    <source>
        <dbReference type="Proteomes" id="UP000015346"/>
    </source>
</evidence>
<feature type="compositionally biased region" description="Basic and acidic residues" evidence="1">
    <location>
        <begin position="88"/>
        <end position="100"/>
    </location>
</feature>